<sequence>MISKNPYRLAALLIMMIVTLSACQSTSNKNTRNAPLAVGPNAMGQDSYSTAKALPQSNIFLDVAVPVFDPGLPMDGNKVDYDELDEMDIWPQLRRAEAKRFAVETKRAIAATRAFGSVSVVPDANTSADLYVLGTVLHSDSEFVRLKVTVVDSSGEPLDSEEFEHQVSKSYFRDALNKGKDPYQPVFDEVGDYVYRLLMDLSEQEKQTLKNTSLVRYAHYYSPEAFKDYLKVSIDRKNGTRFYKYELNGMPAADDAMLQRIEVLRNQEMLFVDRLQDQFDVFQQSTDDPYHEWQRETLPEAVRAREARAERNAKAVVGTLGFIAALALGNNSNSTSTSVAKTAGALGSVWLLKDAYQANQNLKVASAVIDEMGQGLDLTLSPQVMEFNEQQVELSGTAAEQYQQWKAHLRKMYHLETSAN</sequence>
<dbReference type="Proteomes" id="UP001447008">
    <property type="component" value="Unassembled WGS sequence"/>
</dbReference>
<evidence type="ECO:0000256" key="1">
    <source>
        <dbReference type="SAM" id="SignalP"/>
    </source>
</evidence>
<evidence type="ECO:0000313" key="2">
    <source>
        <dbReference type="EMBL" id="MEM0516540.1"/>
    </source>
</evidence>
<evidence type="ECO:0000313" key="3">
    <source>
        <dbReference type="Proteomes" id="UP001447008"/>
    </source>
</evidence>
<comment type="caution">
    <text evidence="2">The sequence shown here is derived from an EMBL/GenBank/DDBJ whole genome shotgun (WGS) entry which is preliminary data.</text>
</comment>
<accession>A0ABU9MZ85</accession>
<keyword evidence="3" id="KW-1185">Reference proteome</keyword>
<reference evidence="2 3" key="1">
    <citation type="submission" date="2024-03" db="EMBL/GenBank/DDBJ databases">
        <title>Pseudoalteromonas qingdaonensis sp. nov., isolated from the intestines of marine benthic organisms.</title>
        <authorList>
            <person name="Lin X."/>
            <person name="Fang S."/>
            <person name="Hu X."/>
        </authorList>
    </citation>
    <scope>NUCLEOTIDE SEQUENCE [LARGE SCALE GENOMIC DNA]</scope>
    <source>
        <strain evidence="2 3">YIC-827</strain>
    </source>
</reference>
<proteinExistence type="predicted"/>
<organism evidence="2 3">
    <name type="scientific">Pseudoalteromonas qingdaonensis</name>
    <dbReference type="NCBI Taxonomy" id="3131913"/>
    <lineage>
        <taxon>Bacteria</taxon>
        <taxon>Pseudomonadati</taxon>
        <taxon>Pseudomonadota</taxon>
        <taxon>Gammaproteobacteria</taxon>
        <taxon>Alteromonadales</taxon>
        <taxon>Pseudoalteromonadaceae</taxon>
        <taxon>Pseudoalteromonas</taxon>
    </lineage>
</organism>
<keyword evidence="1" id="KW-0732">Signal</keyword>
<gene>
    <name evidence="2" type="ORF">WCN91_14135</name>
</gene>
<dbReference type="EMBL" id="JBCGCU010000021">
    <property type="protein sequence ID" value="MEM0516540.1"/>
    <property type="molecule type" value="Genomic_DNA"/>
</dbReference>
<dbReference type="PROSITE" id="PS51257">
    <property type="entry name" value="PROKAR_LIPOPROTEIN"/>
    <property type="match status" value="1"/>
</dbReference>
<evidence type="ECO:0008006" key="4">
    <source>
        <dbReference type="Google" id="ProtNLM"/>
    </source>
</evidence>
<feature type="chain" id="PRO_5046788310" description="Lipoprotein" evidence="1">
    <location>
        <begin position="23"/>
        <end position="420"/>
    </location>
</feature>
<name>A0ABU9MZ85_9GAMM</name>
<protein>
    <recommendedName>
        <fullName evidence="4">Lipoprotein</fullName>
    </recommendedName>
</protein>
<dbReference type="RefSeq" id="WP_342680024.1">
    <property type="nucleotide sequence ID" value="NZ_JBCGCU010000021.1"/>
</dbReference>
<feature type="signal peptide" evidence="1">
    <location>
        <begin position="1"/>
        <end position="22"/>
    </location>
</feature>